<dbReference type="SUPFAM" id="SSF52172">
    <property type="entry name" value="CheY-like"/>
    <property type="match status" value="1"/>
</dbReference>
<feature type="domain" description="Response regulatory" evidence="2">
    <location>
        <begin position="1"/>
        <end position="119"/>
    </location>
</feature>
<dbReference type="InterPro" id="IPR011006">
    <property type="entry name" value="CheY-like_superfamily"/>
</dbReference>
<dbReference type="Gene3D" id="3.40.50.2300">
    <property type="match status" value="1"/>
</dbReference>
<dbReference type="OrthoDB" id="7631574at2"/>
<keyword evidence="4" id="KW-1185">Reference proteome</keyword>
<dbReference type="PANTHER" id="PTHR44520:SF2">
    <property type="entry name" value="RESPONSE REGULATOR RCP1"/>
    <property type="match status" value="1"/>
</dbReference>
<evidence type="ECO:0000313" key="3">
    <source>
        <dbReference type="EMBL" id="SDJ28298.1"/>
    </source>
</evidence>
<dbReference type="STRING" id="1128970.SAMN04487935_0546"/>
<dbReference type="InterPro" id="IPR052893">
    <property type="entry name" value="TCS_response_regulator"/>
</dbReference>
<dbReference type="PANTHER" id="PTHR44520">
    <property type="entry name" value="RESPONSE REGULATOR RCP1-RELATED"/>
    <property type="match status" value="1"/>
</dbReference>
<dbReference type="AlphaFoldDB" id="A0A1G8SGE3"/>
<gene>
    <name evidence="3" type="ORF">SAMN04487935_0546</name>
</gene>
<reference evidence="3 4" key="1">
    <citation type="submission" date="2016-10" db="EMBL/GenBank/DDBJ databases">
        <authorList>
            <person name="de Groot N.N."/>
        </authorList>
    </citation>
    <scope>NUCLEOTIDE SEQUENCE [LARGE SCALE GENOMIC DNA]</scope>
    <source>
        <strain evidence="3 4">CGMCC 1.10076</strain>
    </source>
</reference>
<dbReference type="EMBL" id="FNEZ01000001">
    <property type="protein sequence ID" value="SDJ28298.1"/>
    <property type="molecule type" value="Genomic_DNA"/>
</dbReference>
<dbReference type="Proteomes" id="UP000199580">
    <property type="component" value="Unassembled WGS sequence"/>
</dbReference>
<name>A0A1G8SGE3_9FLAO</name>
<keyword evidence="1" id="KW-0597">Phosphoprotein</keyword>
<proteinExistence type="predicted"/>
<evidence type="ECO:0000256" key="1">
    <source>
        <dbReference type="PROSITE-ProRule" id="PRU00169"/>
    </source>
</evidence>
<dbReference type="Pfam" id="PF00072">
    <property type="entry name" value="Response_reg"/>
    <property type="match status" value="1"/>
</dbReference>
<organism evidence="3 4">
    <name type="scientific">Flavobacterium noncentrifugens</name>
    <dbReference type="NCBI Taxonomy" id="1128970"/>
    <lineage>
        <taxon>Bacteria</taxon>
        <taxon>Pseudomonadati</taxon>
        <taxon>Bacteroidota</taxon>
        <taxon>Flavobacteriia</taxon>
        <taxon>Flavobacteriales</taxon>
        <taxon>Flavobacteriaceae</taxon>
        <taxon>Flavobacterium</taxon>
    </lineage>
</organism>
<feature type="modified residue" description="4-aspartylphosphate" evidence="1">
    <location>
        <position position="52"/>
    </location>
</feature>
<dbReference type="SMART" id="SM00448">
    <property type="entry name" value="REC"/>
    <property type="match status" value="1"/>
</dbReference>
<dbReference type="GO" id="GO:0000160">
    <property type="term" value="P:phosphorelay signal transduction system"/>
    <property type="evidence" value="ECO:0007669"/>
    <property type="project" value="InterPro"/>
</dbReference>
<accession>A0A1G8SGE3</accession>
<protein>
    <submittedName>
        <fullName evidence="3">Response regulator receiver domain-containing protein</fullName>
    </submittedName>
</protein>
<dbReference type="PROSITE" id="PS50110">
    <property type="entry name" value="RESPONSE_REGULATORY"/>
    <property type="match status" value="1"/>
</dbReference>
<evidence type="ECO:0000259" key="2">
    <source>
        <dbReference type="PROSITE" id="PS50110"/>
    </source>
</evidence>
<sequence>MVFYADDDGDDLEVFTDIVSGLGRKVMTFSYGDALISQLKNPPPAAGIIFLDINMPLRSGFDILEEIRAAEHWRDLPVVMLSTSDNPDNVKKCMMLGANFYICKSPNFKKLSQSISRALTINWEVFQPSEKEFFCT</sequence>
<evidence type="ECO:0000313" key="4">
    <source>
        <dbReference type="Proteomes" id="UP000199580"/>
    </source>
</evidence>
<dbReference type="InterPro" id="IPR001789">
    <property type="entry name" value="Sig_transdc_resp-reg_receiver"/>
</dbReference>
<dbReference type="RefSeq" id="WP_091391725.1">
    <property type="nucleotide sequence ID" value="NZ_BKAI01000002.1"/>
</dbReference>